<dbReference type="AlphaFoldDB" id="A0A4S2MRI4"/>
<accession>A0A4S2MRI4</accession>
<gene>
    <name evidence="2" type="ORF">EX30DRAFT_343784</name>
</gene>
<protein>
    <submittedName>
        <fullName evidence="2">Uncharacterized protein</fullName>
    </submittedName>
</protein>
<keyword evidence="3" id="KW-1185">Reference proteome</keyword>
<dbReference type="InParanoid" id="A0A4S2MRI4"/>
<keyword evidence="1" id="KW-0812">Transmembrane</keyword>
<keyword evidence="1" id="KW-0472">Membrane</keyword>
<dbReference type="EMBL" id="ML220149">
    <property type="protein sequence ID" value="TGZ77718.1"/>
    <property type="molecule type" value="Genomic_DNA"/>
</dbReference>
<proteinExistence type="predicted"/>
<evidence type="ECO:0000313" key="3">
    <source>
        <dbReference type="Proteomes" id="UP000298138"/>
    </source>
</evidence>
<dbReference type="Proteomes" id="UP000298138">
    <property type="component" value="Unassembled WGS sequence"/>
</dbReference>
<evidence type="ECO:0000313" key="2">
    <source>
        <dbReference type="EMBL" id="TGZ77718.1"/>
    </source>
</evidence>
<feature type="transmembrane region" description="Helical" evidence="1">
    <location>
        <begin position="12"/>
        <end position="32"/>
    </location>
</feature>
<keyword evidence="1" id="KW-1133">Transmembrane helix</keyword>
<organism evidence="2 3">
    <name type="scientific">Ascodesmis nigricans</name>
    <dbReference type="NCBI Taxonomy" id="341454"/>
    <lineage>
        <taxon>Eukaryota</taxon>
        <taxon>Fungi</taxon>
        <taxon>Dikarya</taxon>
        <taxon>Ascomycota</taxon>
        <taxon>Pezizomycotina</taxon>
        <taxon>Pezizomycetes</taxon>
        <taxon>Pezizales</taxon>
        <taxon>Ascodesmidaceae</taxon>
        <taxon>Ascodesmis</taxon>
    </lineage>
</organism>
<name>A0A4S2MRI4_9PEZI</name>
<reference evidence="2 3" key="1">
    <citation type="submission" date="2019-04" db="EMBL/GenBank/DDBJ databases">
        <title>Comparative genomics and transcriptomics to analyze fruiting body development in filamentous ascomycetes.</title>
        <authorList>
            <consortium name="DOE Joint Genome Institute"/>
            <person name="Lutkenhaus R."/>
            <person name="Traeger S."/>
            <person name="Breuer J."/>
            <person name="Kuo A."/>
            <person name="Lipzen A."/>
            <person name="Pangilinan J."/>
            <person name="Dilworth D."/>
            <person name="Sandor L."/>
            <person name="Poggeler S."/>
            <person name="Barry K."/>
            <person name="Grigoriev I.V."/>
            <person name="Nowrousian M."/>
        </authorList>
    </citation>
    <scope>NUCLEOTIDE SEQUENCE [LARGE SCALE GENOMIC DNA]</scope>
    <source>
        <strain evidence="2 3">CBS 389.68</strain>
    </source>
</reference>
<evidence type="ECO:0000256" key="1">
    <source>
        <dbReference type="SAM" id="Phobius"/>
    </source>
</evidence>
<sequence>MSLNSASESVRLVVQWMLPVLLWIISPSYEFLHYDASLFRPMRQAKHGIRSDNHYSVALEL</sequence>